<evidence type="ECO:0000313" key="1">
    <source>
        <dbReference type="Proteomes" id="UP000504635"/>
    </source>
</evidence>
<dbReference type="InParanoid" id="A0A6J2YD43"/>
<dbReference type="RefSeq" id="XP_030761271.1">
    <property type="nucleotide sequence ID" value="XM_030905411.1"/>
</dbReference>
<name>A0A6J2YD43_SITOR</name>
<proteinExistence type="predicted"/>
<accession>A0A6J2YD43</accession>
<dbReference type="GeneID" id="115886316"/>
<dbReference type="AlphaFoldDB" id="A0A6J2YD43"/>
<sequence>MHDINILTDIIIFLNNLAGFGVYEIWDSKTFNFSTMENNNLNGILTITNPKLFATVSNYQMHLTPSVIQTDEGNFKACVNDLGLSSWNFTMDYYADIGINNKTPIYGAGTYWGQLSNITLTMCWLMPPDVDEIIDFDIDIQFRHGPGFFGGVYHNEDLNPIFSEILSRARYVLAMWNTYEPTCLKQCIFNPVIYFMTNYLIYNIDKYDELNWSGCDCIEEIKNDLTSQLEISENNFGFFGKLLITGVKNWMVNLLMSLKT</sequence>
<evidence type="ECO:0000313" key="2">
    <source>
        <dbReference type="RefSeq" id="XP_030761271.1"/>
    </source>
</evidence>
<dbReference type="KEGG" id="soy:115886316"/>
<protein>
    <submittedName>
        <fullName evidence="2">Uncharacterized protein LOC115886316</fullName>
    </submittedName>
</protein>
<organism evidence="1 2">
    <name type="scientific">Sitophilus oryzae</name>
    <name type="common">Rice weevil</name>
    <name type="synonym">Curculio oryzae</name>
    <dbReference type="NCBI Taxonomy" id="7048"/>
    <lineage>
        <taxon>Eukaryota</taxon>
        <taxon>Metazoa</taxon>
        <taxon>Ecdysozoa</taxon>
        <taxon>Arthropoda</taxon>
        <taxon>Hexapoda</taxon>
        <taxon>Insecta</taxon>
        <taxon>Pterygota</taxon>
        <taxon>Neoptera</taxon>
        <taxon>Endopterygota</taxon>
        <taxon>Coleoptera</taxon>
        <taxon>Polyphaga</taxon>
        <taxon>Cucujiformia</taxon>
        <taxon>Curculionidae</taxon>
        <taxon>Dryophthorinae</taxon>
        <taxon>Sitophilus</taxon>
    </lineage>
</organism>
<keyword evidence="1" id="KW-1185">Reference proteome</keyword>
<dbReference type="Proteomes" id="UP000504635">
    <property type="component" value="Unplaced"/>
</dbReference>
<reference evidence="2" key="1">
    <citation type="submission" date="2025-08" db="UniProtKB">
        <authorList>
            <consortium name="RefSeq"/>
        </authorList>
    </citation>
    <scope>IDENTIFICATION</scope>
    <source>
        <tissue evidence="2">Gonads</tissue>
    </source>
</reference>
<gene>
    <name evidence="2" type="primary">LOC115886316</name>
</gene>
<dbReference type="OrthoDB" id="6775273at2759"/>